<gene>
    <name evidence="16" type="ORF">GCM10009098_22520</name>
</gene>
<dbReference type="PROSITE" id="PS52016">
    <property type="entry name" value="TONB_DEPENDENT_REC_3"/>
    <property type="match status" value="1"/>
</dbReference>
<keyword evidence="2 11" id="KW-0813">Transport</keyword>
<dbReference type="EMBL" id="BAAAEO010000003">
    <property type="protein sequence ID" value="GAA0554187.1"/>
    <property type="molecule type" value="Genomic_DNA"/>
</dbReference>
<evidence type="ECO:0000256" key="4">
    <source>
        <dbReference type="ARBA" id="ARBA00022496"/>
    </source>
</evidence>
<reference evidence="16 17" key="1">
    <citation type="journal article" date="2019" name="Int. J. Syst. Evol. Microbiol.">
        <title>The Global Catalogue of Microorganisms (GCM) 10K type strain sequencing project: providing services to taxonomists for standard genome sequencing and annotation.</title>
        <authorList>
            <consortium name="The Broad Institute Genomics Platform"/>
            <consortium name="The Broad Institute Genome Sequencing Center for Infectious Disease"/>
            <person name="Wu L."/>
            <person name="Ma J."/>
        </authorList>
    </citation>
    <scope>NUCLEOTIDE SEQUENCE [LARGE SCALE GENOMIC DNA]</scope>
    <source>
        <strain evidence="16 17">JCM 14331</strain>
    </source>
</reference>
<evidence type="ECO:0000256" key="5">
    <source>
        <dbReference type="ARBA" id="ARBA00022692"/>
    </source>
</evidence>
<keyword evidence="17" id="KW-1185">Reference proteome</keyword>
<evidence type="ECO:0000256" key="1">
    <source>
        <dbReference type="ARBA" id="ARBA00004571"/>
    </source>
</evidence>
<organism evidence="16 17">
    <name type="scientific">Rheinheimera aquimaris</name>
    <dbReference type="NCBI Taxonomy" id="412437"/>
    <lineage>
        <taxon>Bacteria</taxon>
        <taxon>Pseudomonadati</taxon>
        <taxon>Pseudomonadota</taxon>
        <taxon>Gammaproteobacteria</taxon>
        <taxon>Chromatiales</taxon>
        <taxon>Chromatiaceae</taxon>
        <taxon>Rheinheimera</taxon>
    </lineage>
</organism>
<dbReference type="InterPro" id="IPR036942">
    <property type="entry name" value="Beta-barrel_TonB_sf"/>
</dbReference>
<dbReference type="Proteomes" id="UP001501169">
    <property type="component" value="Unassembled WGS sequence"/>
</dbReference>
<evidence type="ECO:0000256" key="7">
    <source>
        <dbReference type="ARBA" id="ARBA00023065"/>
    </source>
</evidence>
<keyword evidence="5 11" id="KW-0812">Transmembrane</keyword>
<evidence type="ECO:0000313" key="17">
    <source>
        <dbReference type="Proteomes" id="UP001501169"/>
    </source>
</evidence>
<dbReference type="PANTHER" id="PTHR32552">
    <property type="entry name" value="FERRICHROME IRON RECEPTOR-RELATED"/>
    <property type="match status" value="1"/>
</dbReference>
<feature type="domain" description="TonB-dependent receptor plug" evidence="15">
    <location>
        <begin position="65"/>
        <end position="173"/>
    </location>
</feature>
<evidence type="ECO:0000256" key="2">
    <source>
        <dbReference type="ARBA" id="ARBA00022448"/>
    </source>
</evidence>
<dbReference type="InterPro" id="IPR039426">
    <property type="entry name" value="TonB-dep_rcpt-like"/>
</dbReference>
<comment type="subcellular location">
    <subcellularLocation>
        <location evidence="1 11">Cell outer membrane</location>
        <topology evidence="1 11">Multi-pass membrane protein</topology>
    </subcellularLocation>
</comment>
<sequence length="827" mass="91650">MPAHFRQREGQTTVPIFKFKKSFLYTSMAILAAGGVNAQTSEAGSENTRAIEVIQVSATKRVTTIRETPLAVTAFDQNALDDNHVLQLDDLQGIVPSLHIAQNGTQNTPMVYVRGIGSSDQTESGDPAVAFHVDGIYSARSQGASALMFDLEGAEILRGPQGTLFGRNATGGVVNLHTAKPKLDYFEANAEITIGNYDRRATRAMVNLPLSETFAIRVAAAMDKSEGYVDMAPGSAMGDKYGATDLSATRISAFWQPADNFDWFLSYENFNDQGTGQIPTITGGSSRSAYIQEPGFNDFVIDSFRTRMNYNFDSGITLSYIGGYTDSSRESVWDRSWSPDKYEWGGCVECTHEATQHELQIKNEDSARLQWMVGYFYFKENNSTHFDIVHPDVDYEGGNTPNPNLWSTYRQPDRGLKSNSIYAQSTYKVTDEFRLSVGLRYTEDERWDRGGRNIMCPDVKRTENLPLNSDYVGLLDPDGLLNGLAPNKFLVQPGQCWVDTYNDTSPSWDKTTGMARLEWDFTPDVMLYASYATGFKSGTIQDGNRYTGEGPFTQADLDAIIAANNNETAGTNAYVAPEENTSIELGLKGSFLDNTLQLFAALFTTEYTDLQVTSNVLTETGADLLRKTNAGKATINGLELEAKWLVGQNGELSGSMSYLDAKYDEFFTTDSSYGADGIAFNPSAGNPALPNLLDFSGNHLVQAPEFSLSLNYAHFFELSNGATLKPKVRMSYSSEIWFDPANRGDRPEGFRGLPYAADIDRQDAYAKWDASLTYEPSEGNWSLEAFVNNITDEEIKSDQGRWNSNPVPNYMWQAPRTLGMRLKVRFD</sequence>
<comment type="caution">
    <text evidence="16">The sequence shown here is derived from an EMBL/GenBank/DDBJ whole genome shotgun (WGS) entry which is preliminary data.</text>
</comment>
<accession>A0ABN1DWK9</accession>
<evidence type="ECO:0000256" key="9">
    <source>
        <dbReference type="ARBA" id="ARBA00023136"/>
    </source>
</evidence>
<keyword evidence="6" id="KW-0408">Iron</keyword>
<feature type="signal peptide" evidence="13">
    <location>
        <begin position="1"/>
        <end position="38"/>
    </location>
</feature>
<evidence type="ECO:0000256" key="8">
    <source>
        <dbReference type="ARBA" id="ARBA00023077"/>
    </source>
</evidence>
<evidence type="ECO:0000256" key="13">
    <source>
        <dbReference type="SAM" id="SignalP"/>
    </source>
</evidence>
<keyword evidence="7" id="KW-0406">Ion transport</keyword>
<dbReference type="InterPro" id="IPR012910">
    <property type="entry name" value="Plug_dom"/>
</dbReference>
<dbReference type="Pfam" id="PF00593">
    <property type="entry name" value="TonB_dep_Rec_b-barrel"/>
    <property type="match status" value="1"/>
</dbReference>
<evidence type="ECO:0000256" key="11">
    <source>
        <dbReference type="PROSITE-ProRule" id="PRU01360"/>
    </source>
</evidence>
<keyword evidence="4" id="KW-0410">Iron transport</keyword>
<evidence type="ECO:0000256" key="6">
    <source>
        <dbReference type="ARBA" id="ARBA00023004"/>
    </source>
</evidence>
<dbReference type="SUPFAM" id="SSF56935">
    <property type="entry name" value="Porins"/>
    <property type="match status" value="1"/>
</dbReference>
<dbReference type="Pfam" id="PF07715">
    <property type="entry name" value="Plug"/>
    <property type="match status" value="1"/>
</dbReference>
<evidence type="ECO:0000259" key="15">
    <source>
        <dbReference type="Pfam" id="PF07715"/>
    </source>
</evidence>
<evidence type="ECO:0000313" key="16">
    <source>
        <dbReference type="EMBL" id="GAA0554187.1"/>
    </source>
</evidence>
<evidence type="ECO:0000256" key="3">
    <source>
        <dbReference type="ARBA" id="ARBA00022452"/>
    </source>
</evidence>
<keyword evidence="9 11" id="KW-0472">Membrane</keyword>
<keyword evidence="8 12" id="KW-0798">TonB box</keyword>
<feature type="domain" description="TonB-dependent receptor-like beta-barrel" evidence="14">
    <location>
        <begin position="266"/>
        <end position="790"/>
    </location>
</feature>
<keyword evidence="3 11" id="KW-1134">Transmembrane beta strand</keyword>
<evidence type="ECO:0000256" key="12">
    <source>
        <dbReference type="RuleBase" id="RU003357"/>
    </source>
</evidence>
<evidence type="ECO:0000259" key="14">
    <source>
        <dbReference type="Pfam" id="PF00593"/>
    </source>
</evidence>
<keyword evidence="13" id="KW-0732">Signal</keyword>
<comment type="similarity">
    <text evidence="11 12">Belongs to the TonB-dependent receptor family.</text>
</comment>
<evidence type="ECO:0000256" key="10">
    <source>
        <dbReference type="ARBA" id="ARBA00023237"/>
    </source>
</evidence>
<evidence type="ECO:0008006" key="18">
    <source>
        <dbReference type="Google" id="ProtNLM"/>
    </source>
</evidence>
<keyword evidence="10 11" id="KW-0998">Cell outer membrane</keyword>
<protein>
    <recommendedName>
        <fullName evidence="18">TonB-dependent receptor</fullName>
    </recommendedName>
</protein>
<name>A0ABN1DWK9_9GAMM</name>
<dbReference type="InterPro" id="IPR000531">
    <property type="entry name" value="Beta-barrel_TonB"/>
</dbReference>
<proteinExistence type="inferred from homology"/>
<dbReference type="Gene3D" id="2.40.170.20">
    <property type="entry name" value="TonB-dependent receptor, beta-barrel domain"/>
    <property type="match status" value="1"/>
</dbReference>
<feature type="chain" id="PRO_5046097766" description="TonB-dependent receptor" evidence="13">
    <location>
        <begin position="39"/>
        <end position="827"/>
    </location>
</feature>
<dbReference type="PANTHER" id="PTHR32552:SF81">
    <property type="entry name" value="TONB-DEPENDENT OUTER MEMBRANE RECEPTOR"/>
    <property type="match status" value="1"/>
</dbReference>